<dbReference type="InterPro" id="IPR020904">
    <property type="entry name" value="Sc_DH/Rdtase_CS"/>
</dbReference>
<dbReference type="PRINTS" id="PR00081">
    <property type="entry name" value="GDHRDH"/>
</dbReference>
<dbReference type="Gene3D" id="3.40.50.720">
    <property type="entry name" value="NAD(P)-binding Rossmann-like Domain"/>
    <property type="match status" value="1"/>
</dbReference>
<evidence type="ECO:0000313" key="5">
    <source>
        <dbReference type="Proteomes" id="UP000193944"/>
    </source>
</evidence>
<reference evidence="4 5" key="2">
    <citation type="submission" date="2016-08" db="EMBL/GenBank/DDBJ databases">
        <title>Pervasive Adenine N6-methylation of Active Genes in Fungi.</title>
        <authorList>
            <consortium name="DOE Joint Genome Institute"/>
            <person name="Mondo S.J."/>
            <person name="Dannebaum R.O."/>
            <person name="Kuo R.C."/>
            <person name="Labutti K."/>
            <person name="Haridas S."/>
            <person name="Kuo A."/>
            <person name="Salamov A."/>
            <person name="Ahrendt S.R."/>
            <person name="Lipzen A."/>
            <person name="Sullivan W."/>
            <person name="Andreopoulos W.B."/>
            <person name="Clum A."/>
            <person name="Lindquist E."/>
            <person name="Daum C."/>
            <person name="Ramamoorthy G.K."/>
            <person name="Gryganskyi A."/>
            <person name="Culley D."/>
            <person name="Magnuson J.K."/>
            <person name="James T.Y."/>
            <person name="O'Malley M.A."/>
            <person name="Stajich J.E."/>
            <person name="Spatafora J.W."/>
            <person name="Visel A."/>
            <person name="Grigoriev I.V."/>
        </authorList>
    </citation>
    <scope>NUCLEOTIDE SEQUENCE [LARGE SCALE GENOMIC DNA]</scope>
    <source>
        <strain evidence="4 5">S4</strain>
    </source>
</reference>
<dbReference type="PROSITE" id="PS00061">
    <property type="entry name" value="ADH_SHORT"/>
    <property type="match status" value="1"/>
</dbReference>
<dbReference type="EMBL" id="MCFG01000037">
    <property type="protein sequence ID" value="ORX85346.1"/>
    <property type="molecule type" value="Genomic_DNA"/>
</dbReference>
<dbReference type="Pfam" id="PF00106">
    <property type="entry name" value="adh_short"/>
    <property type="match status" value="1"/>
</dbReference>
<comment type="similarity">
    <text evidence="1">Belongs to the short-chain dehydrogenases/reductases (SDR) family.</text>
</comment>
<keyword evidence="3" id="KW-0560">Oxidoreductase</keyword>
<dbReference type="OrthoDB" id="153074at2759"/>
<gene>
    <name evidence="4" type="ORF">BCR32DRAFT_229805</name>
</gene>
<dbReference type="InterPro" id="IPR036291">
    <property type="entry name" value="NAD(P)-bd_dom_sf"/>
</dbReference>
<dbReference type="GO" id="GO:0016616">
    <property type="term" value="F:oxidoreductase activity, acting on the CH-OH group of donors, NAD or NADP as acceptor"/>
    <property type="evidence" value="ECO:0007669"/>
    <property type="project" value="UniProtKB-ARBA"/>
</dbReference>
<dbReference type="PANTHER" id="PTHR43008:SF8">
    <property type="entry name" value="BENZIL REDUCTASE ((S)-BENZOIN FORMING) IRC24"/>
    <property type="match status" value="1"/>
</dbReference>
<dbReference type="STRING" id="1754192.A0A1Y1XIY1"/>
<reference evidence="4 5" key="1">
    <citation type="submission" date="2016-08" db="EMBL/GenBank/DDBJ databases">
        <title>A Parts List for Fungal Cellulosomes Revealed by Comparative Genomics.</title>
        <authorList>
            <consortium name="DOE Joint Genome Institute"/>
            <person name="Haitjema C.H."/>
            <person name="Gilmore S.P."/>
            <person name="Henske J.K."/>
            <person name="Solomon K.V."/>
            <person name="De Groot R."/>
            <person name="Kuo A."/>
            <person name="Mondo S.J."/>
            <person name="Salamov A.A."/>
            <person name="Labutti K."/>
            <person name="Zhao Z."/>
            <person name="Chiniquy J."/>
            <person name="Barry K."/>
            <person name="Brewer H.M."/>
            <person name="Purvine S.O."/>
            <person name="Wright A.T."/>
            <person name="Boxma B."/>
            <person name="Van Alen T."/>
            <person name="Hackstein J.H."/>
            <person name="Baker S.E."/>
            <person name="Grigoriev I.V."/>
            <person name="O'Malley M.A."/>
        </authorList>
    </citation>
    <scope>NUCLEOTIDE SEQUENCE [LARGE SCALE GENOMIC DNA]</scope>
    <source>
        <strain evidence="4 5">S4</strain>
    </source>
</reference>
<comment type="caution">
    <text evidence="4">The sequence shown here is derived from an EMBL/GenBank/DDBJ whole genome shotgun (WGS) entry which is preliminary data.</text>
</comment>
<dbReference type="PANTHER" id="PTHR43008">
    <property type="entry name" value="BENZIL REDUCTASE"/>
    <property type="match status" value="1"/>
</dbReference>
<keyword evidence="2" id="KW-0521">NADP</keyword>
<evidence type="ECO:0000256" key="2">
    <source>
        <dbReference type="ARBA" id="ARBA00022857"/>
    </source>
</evidence>
<protein>
    <submittedName>
        <fullName evidence="4">NAD(P)-binding protein</fullName>
    </submittedName>
</protein>
<evidence type="ECO:0000256" key="1">
    <source>
        <dbReference type="ARBA" id="ARBA00006484"/>
    </source>
</evidence>
<dbReference type="InterPro" id="IPR002347">
    <property type="entry name" value="SDR_fam"/>
</dbReference>
<dbReference type="GO" id="GO:0050664">
    <property type="term" value="F:oxidoreductase activity, acting on NAD(P)H, oxygen as acceptor"/>
    <property type="evidence" value="ECO:0007669"/>
    <property type="project" value="TreeGrafter"/>
</dbReference>
<dbReference type="SUPFAM" id="SSF51735">
    <property type="entry name" value="NAD(P)-binding Rossmann-fold domains"/>
    <property type="match status" value="1"/>
</dbReference>
<proteinExistence type="inferred from homology"/>
<sequence length="259" mass="28909">MASKDPVYIITGASKGIGLEALKYFVTIPCNIITVSRSIPEELSKILDAHKNIYHFCGNVSDTEISDIIIETVEKLGGKINAIVHNVGVAPILKIQDTPVEVWKRVFDINFFSMVDLTQKALPFLRNAKGRVLFVSSGVAVKGKQGWSAYSCSKASINMFAQVLADEEPDVFTLAIRPGVVNTSMQEYIREQMKNGFSKEDIELFENYNKEKKLKDPKEPASVLFNLATKEKLPEKCTSGEFISIDDERLASYKTFKSQ</sequence>
<dbReference type="Proteomes" id="UP000193944">
    <property type="component" value="Unassembled WGS sequence"/>
</dbReference>
<organism evidence="4 5">
    <name type="scientific">Anaeromyces robustus</name>
    <dbReference type="NCBI Taxonomy" id="1754192"/>
    <lineage>
        <taxon>Eukaryota</taxon>
        <taxon>Fungi</taxon>
        <taxon>Fungi incertae sedis</taxon>
        <taxon>Chytridiomycota</taxon>
        <taxon>Chytridiomycota incertae sedis</taxon>
        <taxon>Neocallimastigomycetes</taxon>
        <taxon>Neocallimastigales</taxon>
        <taxon>Neocallimastigaceae</taxon>
        <taxon>Anaeromyces</taxon>
    </lineage>
</organism>
<dbReference type="AlphaFoldDB" id="A0A1Y1XIY1"/>
<evidence type="ECO:0000256" key="3">
    <source>
        <dbReference type="ARBA" id="ARBA00023002"/>
    </source>
</evidence>
<accession>A0A1Y1XIY1</accession>
<name>A0A1Y1XIY1_9FUNG</name>
<evidence type="ECO:0000313" key="4">
    <source>
        <dbReference type="EMBL" id="ORX85346.1"/>
    </source>
</evidence>
<keyword evidence="5" id="KW-1185">Reference proteome</keyword>